<evidence type="ECO:0000259" key="1">
    <source>
        <dbReference type="Pfam" id="PF00174"/>
    </source>
</evidence>
<dbReference type="Pfam" id="PF00174">
    <property type="entry name" value="Oxidored_molyb"/>
    <property type="match status" value="1"/>
</dbReference>
<evidence type="ECO:0000313" key="3">
    <source>
        <dbReference type="EMBL" id="SDC72272.1"/>
    </source>
</evidence>
<dbReference type="Proteomes" id="UP000199494">
    <property type="component" value="Unassembled WGS sequence"/>
</dbReference>
<dbReference type="RefSeq" id="WP_091801786.1">
    <property type="nucleotide sequence ID" value="NZ_CP016353.1"/>
</dbReference>
<keyword evidence="4" id="KW-1185">Reference proteome</keyword>
<dbReference type="PANTHER" id="PTHR19372:SF7">
    <property type="entry name" value="SULFITE OXIDASE, MITOCHONDRIAL"/>
    <property type="match status" value="1"/>
</dbReference>
<name>A0A1G6NWG3_9PSEU</name>
<feature type="domain" description="Moybdenum cofactor oxidoreductase dimerisation" evidence="2">
    <location>
        <begin position="409"/>
        <end position="500"/>
    </location>
</feature>
<dbReference type="Pfam" id="PF03404">
    <property type="entry name" value="Mo-co_dimer"/>
    <property type="match status" value="1"/>
</dbReference>
<evidence type="ECO:0000259" key="2">
    <source>
        <dbReference type="Pfam" id="PF03404"/>
    </source>
</evidence>
<dbReference type="GO" id="GO:0030151">
    <property type="term" value="F:molybdenum ion binding"/>
    <property type="evidence" value="ECO:0007669"/>
    <property type="project" value="InterPro"/>
</dbReference>
<evidence type="ECO:0000313" key="4">
    <source>
        <dbReference type="Proteomes" id="UP000199494"/>
    </source>
</evidence>
<feature type="domain" description="Oxidoreductase molybdopterin-binding" evidence="1">
    <location>
        <begin position="243"/>
        <end position="392"/>
    </location>
</feature>
<dbReference type="PANTHER" id="PTHR19372">
    <property type="entry name" value="SULFITE REDUCTASE"/>
    <property type="match status" value="1"/>
</dbReference>
<dbReference type="GO" id="GO:0006790">
    <property type="term" value="P:sulfur compound metabolic process"/>
    <property type="evidence" value="ECO:0007669"/>
    <property type="project" value="TreeGrafter"/>
</dbReference>
<dbReference type="InterPro" id="IPR000572">
    <property type="entry name" value="OxRdtase_Mopterin-bd_dom"/>
</dbReference>
<dbReference type="AlphaFoldDB" id="A0A1G6NWG3"/>
<gene>
    <name evidence="3" type="ORF">SAMN05421630_103351</name>
</gene>
<reference evidence="3 4" key="1">
    <citation type="submission" date="2016-10" db="EMBL/GenBank/DDBJ databases">
        <authorList>
            <person name="de Groot N.N."/>
        </authorList>
    </citation>
    <scope>NUCLEOTIDE SEQUENCE [LARGE SCALE GENOMIC DNA]</scope>
    <source>
        <strain evidence="3 4">CGMCC 4.5506</strain>
    </source>
</reference>
<dbReference type="InterPro" id="IPR014756">
    <property type="entry name" value="Ig_E-set"/>
</dbReference>
<protein>
    <submittedName>
        <fullName evidence="3">DMSO/TMAO reductase YedYZ, molybdopterin-dependent catalytic subunit</fullName>
    </submittedName>
</protein>
<dbReference type="STRING" id="530584.SAMN05421630_103351"/>
<dbReference type="EMBL" id="FMZE01000003">
    <property type="protein sequence ID" value="SDC72272.1"/>
    <property type="molecule type" value="Genomic_DNA"/>
</dbReference>
<dbReference type="GO" id="GO:0020037">
    <property type="term" value="F:heme binding"/>
    <property type="evidence" value="ECO:0007669"/>
    <property type="project" value="TreeGrafter"/>
</dbReference>
<proteinExistence type="predicted"/>
<dbReference type="Gene3D" id="2.60.40.650">
    <property type="match status" value="1"/>
</dbReference>
<dbReference type="SUPFAM" id="SSF56524">
    <property type="entry name" value="Oxidoreductase molybdopterin-binding domain"/>
    <property type="match status" value="1"/>
</dbReference>
<dbReference type="OrthoDB" id="9795587at2"/>
<dbReference type="GO" id="GO:0043546">
    <property type="term" value="F:molybdopterin cofactor binding"/>
    <property type="evidence" value="ECO:0007669"/>
    <property type="project" value="TreeGrafter"/>
</dbReference>
<organism evidence="3 4">
    <name type="scientific">Prauserella marina</name>
    <dbReference type="NCBI Taxonomy" id="530584"/>
    <lineage>
        <taxon>Bacteria</taxon>
        <taxon>Bacillati</taxon>
        <taxon>Actinomycetota</taxon>
        <taxon>Actinomycetes</taxon>
        <taxon>Pseudonocardiales</taxon>
        <taxon>Pseudonocardiaceae</taxon>
        <taxon>Prauserella</taxon>
    </lineage>
</organism>
<dbReference type="SUPFAM" id="SSF81296">
    <property type="entry name" value="E set domains"/>
    <property type="match status" value="1"/>
</dbReference>
<dbReference type="InterPro" id="IPR005066">
    <property type="entry name" value="MoCF_OxRdtse_dimer"/>
</dbReference>
<dbReference type="GO" id="GO:0008482">
    <property type="term" value="F:sulfite oxidase activity"/>
    <property type="evidence" value="ECO:0007669"/>
    <property type="project" value="TreeGrafter"/>
</dbReference>
<dbReference type="Gene3D" id="3.90.420.10">
    <property type="entry name" value="Oxidoreductase, molybdopterin-binding domain"/>
    <property type="match status" value="1"/>
</dbReference>
<accession>A0A1G6NWG3</accession>
<sequence length="520" mass="54295">MNDPAPFIRGRTDGPLSKPVAALTGLLGLAAALGAGHFVAAFVGVGASPFLAVGNSAVDLTPTWLKDWAASTFGTADKAVLLAGMAVVLVLVAIGAGLASRRSPLPGSAVIVVFGLTGCAAVFTRPDLGQLALLAPVVSLLAGLLVFRKAHALASRAEPTPAEGRRRFLLGAGGFAVAAGSLGLVGQLVGGSRDAARSRAAIGRLTPATKAPPIPAGADFAKLGTPSFITPNADFYRIDTALVVPQVTAEEWRLRVHGMVGREISLGYQDILDRPLVERTITMCCVSNEVGGPYISTANFIGIDLAELLTEAGVRRGAEQLFSTSSDGWTCGTPVEDVLDPARGALLAIGMNGEPLPLEHGFPARLVVPGLYGYVSGTKWVTDLELTTWAARTAYWFERGWGTRGPVKTQSRIDSPAGFGTVTTKGGAFVAAGIAWAQFTGIAKVEVSLDDGPWTEAELSTVVNDDSWRMWQVKLEVPRSGSHRLACRATDKSGYTQTARRAGVLPDGATGWHTVEFTTV</sequence>
<dbReference type="InterPro" id="IPR036374">
    <property type="entry name" value="OxRdtase_Mopterin-bd_sf"/>
</dbReference>